<dbReference type="SUPFAM" id="SSF55874">
    <property type="entry name" value="ATPase domain of HSP90 chaperone/DNA topoisomerase II/histidine kinase"/>
    <property type="match status" value="1"/>
</dbReference>
<gene>
    <name evidence="3" type="ORF">QQX10_11615</name>
</gene>
<dbReference type="PANTHER" id="PTHR40448:SF1">
    <property type="entry name" value="TWO-COMPONENT SENSOR HISTIDINE KINASE"/>
    <property type="match status" value="1"/>
</dbReference>
<evidence type="ECO:0000259" key="2">
    <source>
        <dbReference type="SMART" id="SM00387"/>
    </source>
</evidence>
<feature type="transmembrane region" description="Helical" evidence="1">
    <location>
        <begin position="61"/>
        <end position="83"/>
    </location>
</feature>
<dbReference type="PANTHER" id="PTHR40448">
    <property type="entry name" value="TWO-COMPONENT SENSOR HISTIDINE KINASE"/>
    <property type="match status" value="1"/>
</dbReference>
<dbReference type="CDD" id="cd16935">
    <property type="entry name" value="HATPase_AgrC-ComD-like"/>
    <property type="match status" value="1"/>
</dbReference>
<dbReference type="AlphaFoldDB" id="A0AAW7MAA0"/>
<keyword evidence="1" id="KW-1133">Transmembrane helix</keyword>
<evidence type="ECO:0000313" key="3">
    <source>
        <dbReference type="EMBL" id="MDN4488811.1"/>
    </source>
</evidence>
<keyword evidence="4" id="KW-1185">Reference proteome</keyword>
<dbReference type="InterPro" id="IPR032834">
    <property type="entry name" value="NatK-like_C"/>
</dbReference>
<organism evidence="3 4">
    <name type="scientific">Demequina lignilytica</name>
    <dbReference type="NCBI Taxonomy" id="3051663"/>
    <lineage>
        <taxon>Bacteria</taxon>
        <taxon>Bacillati</taxon>
        <taxon>Actinomycetota</taxon>
        <taxon>Actinomycetes</taxon>
        <taxon>Micrococcales</taxon>
        <taxon>Demequinaceae</taxon>
        <taxon>Demequina</taxon>
    </lineage>
</organism>
<feature type="transmembrane region" description="Helical" evidence="1">
    <location>
        <begin position="125"/>
        <end position="144"/>
    </location>
</feature>
<protein>
    <submittedName>
        <fullName evidence="3">GHKL domain-containing protein</fullName>
    </submittedName>
</protein>
<dbReference type="Pfam" id="PF14501">
    <property type="entry name" value="HATPase_c_5"/>
    <property type="match status" value="1"/>
</dbReference>
<name>A0AAW7MAA0_9MICO</name>
<evidence type="ECO:0000313" key="4">
    <source>
        <dbReference type="Proteomes" id="UP001172737"/>
    </source>
</evidence>
<feature type="domain" description="Histidine kinase/HSP90-like ATPase" evidence="2">
    <location>
        <begin position="330"/>
        <end position="438"/>
    </location>
</feature>
<dbReference type="EMBL" id="JAUHPX010000007">
    <property type="protein sequence ID" value="MDN4488811.1"/>
    <property type="molecule type" value="Genomic_DNA"/>
</dbReference>
<keyword evidence="1" id="KW-0812">Transmembrane</keyword>
<reference evidence="3" key="1">
    <citation type="submission" date="2023-06" db="EMBL/GenBank/DDBJ databases">
        <title>Sysu t00039.</title>
        <authorList>
            <person name="Gao L."/>
            <person name="Fang B.-Z."/>
            <person name="Li W.-J."/>
        </authorList>
    </citation>
    <scope>NUCLEOTIDE SEQUENCE</scope>
    <source>
        <strain evidence="3">SYSU T00039</strain>
    </source>
</reference>
<dbReference type="Proteomes" id="UP001172737">
    <property type="component" value="Unassembled WGS sequence"/>
</dbReference>
<dbReference type="InterPro" id="IPR003594">
    <property type="entry name" value="HATPase_dom"/>
</dbReference>
<dbReference type="SMART" id="SM00387">
    <property type="entry name" value="HATPase_c"/>
    <property type="match status" value="1"/>
</dbReference>
<dbReference type="InterPro" id="IPR036890">
    <property type="entry name" value="HATPase_C_sf"/>
</dbReference>
<feature type="transmembrane region" description="Helical" evidence="1">
    <location>
        <begin position="196"/>
        <end position="214"/>
    </location>
</feature>
<evidence type="ECO:0000256" key="1">
    <source>
        <dbReference type="SAM" id="Phobius"/>
    </source>
</evidence>
<dbReference type="Gene3D" id="3.30.565.10">
    <property type="entry name" value="Histidine kinase-like ATPase, C-terminal domain"/>
    <property type="match status" value="1"/>
</dbReference>
<feature type="transmembrane region" description="Helical" evidence="1">
    <location>
        <begin position="38"/>
        <end position="55"/>
    </location>
</feature>
<dbReference type="RefSeq" id="WP_301121356.1">
    <property type="nucleotide sequence ID" value="NZ_JAUHPX010000007.1"/>
</dbReference>
<sequence length="438" mass="48111">MIPIEDALQDIPRWLTGTAEWGAALVYILLAPKRLRRVPLIAALAGGLMLLWGVQELAGSLPLGLWSLGMVLAGGAMYGLIWLCVDTDARGAGDLFARAFVLGELIASLEWQLDQHFFGGPDWTWQRVVLLAVVVGGSLGAAFLVERRNFPPGLRIAIDGRILASTLSIALVTFLMSNLSFISDTGPFSAREGREVFYVRTLVDLAGFIALYAMRSQRLQLQRAIENQSMNTLLRTQHEQYLASRQQADAVNARYHDMKHYITALRGEEDEGVRARLADELEESVRGYGASALRTGNSVVDTMLATKVAQAETRGITVTCVVDGSVVDFMDVMEIVTVFGNALDNAIEATSRVADPEQRLIRVAVYRQGDFAVLRFENYFGGELRLVDGLPPTTKDDSHHHGYGLKNIRQAAAAHQGTFTVHAEDGWFVLRMLVPIPG</sequence>
<feature type="transmembrane region" description="Helical" evidence="1">
    <location>
        <begin position="156"/>
        <end position="176"/>
    </location>
</feature>
<keyword evidence="1" id="KW-0472">Membrane</keyword>
<proteinExistence type="predicted"/>
<accession>A0AAW7MAA0</accession>
<dbReference type="GO" id="GO:0042802">
    <property type="term" value="F:identical protein binding"/>
    <property type="evidence" value="ECO:0007669"/>
    <property type="project" value="TreeGrafter"/>
</dbReference>
<comment type="caution">
    <text evidence="3">The sequence shown here is derived from an EMBL/GenBank/DDBJ whole genome shotgun (WGS) entry which is preliminary data.</text>
</comment>